<dbReference type="AlphaFoldDB" id="D7TCL8"/>
<evidence type="ECO:0000313" key="2">
    <source>
        <dbReference type="EMBL" id="CBI27876.3"/>
    </source>
</evidence>
<keyword evidence="1" id="KW-0812">Transmembrane</keyword>
<accession>D7TCL8</accession>
<sequence length="62" mass="6903">MEQWVADICSLESIDQVALIITESFSSTRLNSSKYLVCTLIFPKISLIVHAFLLIAPLLLPP</sequence>
<keyword evidence="3" id="KW-1185">Reference proteome</keyword>
<feature type="transmembrane region" description="Helical" evidence="1">
    <location>
        <begin position="35"/>
        <end position="60"/>
    </location>
</feature>
<evidence type="ECO:0000256" key="1">
    <source>
        <dbReference type="SAM" id="Phobius"/>
    </source>
</evidence>
<protein>
    <submittedName>
        <fullName evidence="2">Uncharacterized protein</fullName>
    </submittedName>
</protein>
<dbReference type="PaxDb" id="29760-VIT_11s0016g01840.t01"/>
<reference evidence="3" key="1">
    <citation type="journal article" date="2007" name="Nature">
        <title>The grapevine genome sequence suggests ancestral hexaploidization in major angiosperm phyla.</title>
        <authorList>
            <consortium name="The French-Italian Public Consortium for Grapevine Genome Characterization."/>
            <person name="Jaillon O."/>
            <person name="Aury J.-M."/>
            <person name="Noel B."/>
            <person name="Policriti A."/>
            <person name="Clepet C."/>
            <person name="Casagrande A."/>
            <person name="Choisne N."/>
            <person name="Aubourg S."/>
            <person name="Vitulo N."/>
            <person name="Jubin C."/>
            <person name="Vezzi A."/>
            <person name="Legeai F."/>
            <person name="Hugueney P."/>
            <person name="Dasilva C."/>
            <person name="Horner D."/>
            <person name="Mica E."/>
            <person name="Jublot D."/>
            <person name="Poulain J."/>
            <person name="Bruyere C."/>
            <person name="Billault A."/>
            <person name="Segurens B."/>
            <person name="Gouyvenoux M."/>
            <person name="Ugarte E."/>
            <person name="Cattonaro F."/>
            <person name="Anthouard V."/>
            <person name="Vico V."/>
            <person name="Del Fabbro C."/>
            <person name="Alaux M."/>
            <person name="Di Gaspero G."/>
            <person name="Dumas V."/>
            <person name="Felice N."/>
            <person name="Paillard S."/>
            <person name="Juman I."/>
            <person name="Moroldo M."/>
            <person name="Scalabrin S."/>
            <person name="Canaguier A."/>
            <person name="Le Clainche I."/>
            <person name="Malacrida G."/>
            <person name="Durand E."/>
            <person name="Pesole G."/>
            <person name="Laucou V."/>
            <person name="Chatelet P."/>
            <person name="Merdinoglu D."/>
            <person name="Delledonne M."/>
            <person name="Pezzotti M."/>
            <person name="Lecharny A."/>
            <person name="Scarpelli C."/>
            <person name="Artiguenave F."/>
            <person name="Pe M.E."/>
            <person name="Valle G."/>
            <person name="Morgante M."/>
            <person name="Caboche M."/>
            <person name="Adam-Blondon A.-F."/>
            <person name="Weissenbach J."/>
            <person name="Quetier F."/>
            <person name="Wincker P."/>
        </authorList>
    </citation>
    <scope>NUCLEOTIDE SEQUENCE [LARGE SCALE GENOMIC DNA]</scope>
    <source>
        <strain evidence="3">cv. Pinot noir / PN40024</strain>
    </source>
</reference>
<name>D7TCL8_VITVI</name>
<dbReference type="HOGENOM" id="CLU_2908655_0_0_1"/>
<organism evidence="2 3">
    <name type="scientific">Vitis vinifera</name>
    <name type="common">Grape</name>
    <dbReference type="NCBI Taxonomy" id="29760"/>
    <lineage>
        <taxon>Eukaryota</taxon>
        <taxon>Viridiplantae</taxon>
        <taxon>Streptophyta</taxon>
        <taxon>Embryophyta</taxon>
        <taxon>Tracheophyta</taxon>
        <taxon>Spermatophyta</taxon>
        <taxon>Magnoliopsida</taxon>
        <taxon>eudicotyledons</taxon>
        <taxon>Gunneridae</taxon>
        <taxon>Pentapetalae</taxon>
        <taxon>rosids</taxon>
        <taxon>Vitales</taxon>
        <taxon>Vitaceae</taxon>
        <taxon>Viteae</taxon>
        <taxon>Vitis</taxon>
    </lineage>
</organism>
<keyword evidence="1" id="KW-1133">Transmembrane helix</keyword>
<dbReference type="EMBL" id="FN595756">
    <property type="protein sequence ID" value="CBI27876.3"/>
    <property type="molecule type" value="Genomic_DNA"/>
</dbReference>
<dbReference type="Proteomes" id="UP000009183">
    <property type="component" value="Chromosome 11"/>
</dbReference>
<proteinExistence type="predicted"/>
<dbReference type="InParanoid" id="D7TCL8"/>
<keyword evidence="1" id="KW-0472">Membrane</keyword>
<gene>
    <name evidence="2" type="ordered locus">VIT_11s0016g01840</name>
</gene>
<evidence type="ECO:0000313" key="3">
    <source>
        <dbReference type="Proteomes" id="UP000009183"/>
    </source>
</evidence>